<dbReference type="InParanoid" id="B0XJD0"/>
<dbReference type="InterPro" id="IPR001611">
    <property type="entry name" value="Leu-rich_rpt"/>
</dbReference>
<dbReference type="GO" id="GO:0005886">
    <property type="term" value="C:plasma membrane"/>
    <property type="evidence" value="ECO:0007669"/>
    <property type="project" value="TreeGrafter"/>
</dbReference>
<dbReference type="Gene3D" id="3.80.10.10">
    <property type="entry name" value="Ribonuclease Inhibitor"/>
    <property type="match status" value="2"/>
</dbReference>
<dbReference type="InterPro" id="IPR032675">
    <property type="entry name" value="LRR_dom_sf"/>
</dbReference>
<organism>
    <name type="scientific">Culex quinquefasciatus</name>
    <name type="common">Southern house mosquito</name>
    <name type="synonym">Culex pungens</name>
    <dbReference type="NCBI Taxonomy" id="7176"/>
    <lineage>
        <taxon>Eukaryota</taxon>
        <taxon>Metazoa</taxon>
        <taxon>Ecdysozoa</taxon>
        <taxon>Arthropoda</taxon>
        <taxon>Hexapoda</taxon>
        <taxon>Insecta</taxon>
        <taxon>Pterygota</taxon>
        <taxon>Neoptera</taxon>
        <taxon>Endopterygota</taxon>
        <taxon>Diptera</taxon>
        <taxon>Nematocera</taxon>
        <taxon>Culicoidea</taxon>
        <taxon>Culicidae</taxon>
        <taxon>Culicinae</taxon>
        <taxon>Culicini</taxon>
        <taxon>Culex</taxon>
        <taxon>Culex</taxon>
    </lineage>
</organism>
<dbReference type="eggNOG" id="KOG4237">
    <property type="taxonomic scope" value="Eukaryota"/>
</dbReference>
<evidence type="ECO:0000313" key="6">
    <source>
        <dbReference type="Proteomes" id="UP000002320"/>
    </source>
</evidence>
<dbReference type="InterPro" id="IPR003591">
    <property type="entry name" value="Leu-rich_rpt_typical-subtyp"/>
</dbReference>
<dbReference type="Pfam" id="PF13855">
    <property type="entry name" value="LRR_8"/>
    <property type="match status" value="1"/>
</dbReference>
<dbReference type="KEGG" id="cqu:CpipJ_CPIJ019498"/>
<dbReference type="VEuPathDB" id="VectorBase:CQUJHB009570"/>
<evidence type="ECO:0000313" key="4">
    <source>
        <dbReference type="EMBL" id="EDS30218.1"/>
    </source>
</evidence>
<dbReference type="Proteomes" id="UP000002320">
    <property type="component" value="Unassembled WGS sequence"/>
</dbReference>
<dbReference type="STRING" id="7176.B0XJD0"/>
<dbReference type="VEuPathDB" id="VectorBase:CPIJ019498"/>
<dbReference type="AlphaFoldDB" id="B0XJD0"/>
<protein>
    <submittedName>
        <fullName evidence="4 5">Uncharacterized protein</fullName>
    </submittedName>
</protein>
<evidence type="ECO:0000256" key="2">
    <source>
        <dbReference type="ARBA" id="ARBA00022729"/>
    </source>
</evidence>
<reference evidence="4" key="1">
    <citation type="submission" date="2007-03" db="EMBL/GenBank/DDBJ databases">
        <title>Annotation of Culex pipiens quinquefasciatus.</title>
        <authorList>
            <consortium name="The Broad Institute Genome Sequencing Platform"/>
            <person name="Atkinson P.W."/>
            <person name="Hemingway J."/>
            <person name="Christensen B.M."/>
            <person name="Higgs S."/>
            <person name="Kodira C."/>
            <person name="Hannick L."/>
            <person name="Megy K."/>
            <person name="O'Leary S."/>
            <person name="Pearson M."/>
            <person name="Haas B.J."/>
            <person name="Mauceli E."/>
            <person name="Wortman J.R."/>
            <person name="Lee N.H."/>
            <person name="Guigo R."/>
            <person name="Stanke M."/>
            <person name="Alvarado L."/>
            <person name="Amedeo P."/>
            <person name="Antoine C.H."/>
            <person name="Arensburger P."/>
            <person name="Bidwell S.L."/>
            <person name="Crawford M."/>
            <person name="Camaro F."/>
            <person name="Devon K."/>
            <person name="Engels R."/>
            <person name="Hammond M."/>
            <person name="Howarth C."/>
            <person name="Koehrsen M."/>
            <person name="Lawson D."/>
            <person name="Montgomery P."/>
            <person name="Nene V."/>
            <person name="Nusbaum C."/>
            <person name="Puiu D."/>
            <person name="Romero-Severson J."/>
            <person name="Severson D.W."/>
            <person name="Shumway M."/>
            <person name="Sisk P."/>
            <person name="Stolte C."/>
            <person name="Zeng Q."/>
            <person name="Eisenstadt E."/>
            <person name="Fraser-Liggett C."/>
            <person name="Strausberg R."/>
            <person name="Galagan J."/>
            <person name="Birren B."/>
            <person name="Collins F.H."/>
        </authorList>
    </citation>
    <scope>NUCLEOTIDE SEQUENCE [LARGE SCALE GENOMIC DNA]</scope>
    <source>
        <strain evidence="4">JHB</strain>
    </source>
</reference>
<evidence type="ECO:0000256" key="1">
    <source>
        <dbReference type="ARBA" id="ARBA00022614"/>
    </source>
</evidence>
<keyword evidence="2" id="KW-0732">Signal</keyword>
<dbReference type="PANTHER" id="PTHR24369:SF210">
    <property type="entry name" value="CHAOPTIN-RELATED"/>
    <property type="match status" value="1"/>
</dbReference>
<proteinExistence type="predicted"/>
<dbReference type="InterPro" id="IPR050541">
    <property type="entry name" value="LRR_TM_domain-containing"/>
</dbReference>
<evidence type="ECO:0000313" key="5">
    <source>
        <dbReference type="EnsemblMetazoa" id="CPIJ019498-PA"/>
    </source>
</evidence>
<keyword evidence="6" id="KW-1185">Reference proteome</keyword>
<dbReference type="EnsemblMetazoa" id="CPIJ019498-RA">
    <property type="protein sequence ID" value="CPIJ019498-PA"/>
    <property type="gene ID" value="CPIJ019498"/>
</dbReference>
<keyword evidence="3" id="KW-0677">Repeat</keyword>
<dbReference type="OMA" id="WENAICT"/>
<dbReference type="PANTHER" id="PTHR24369">
    <property type="entry name" value="ANTIGEN BSP, PUTATIVE-RELATED"/>
    <property type="match status" value="1"/>
</dbReference>
<name>B0XJD0_CULQU</name>
<dbReference type="HOGENOM" id="CLU_618568_0_0_1"/>
<sequence>MNKACCFSENLEQLSRFSNYTTIGFLNSSLPPLTEQNLQYLARTVNFACRDGILEAFEMPPRFKEVQFHSCQTTNITIKRDRSYELNALAIVDSNITELHKNLGLLTKLERLYVAETLIEHVKMDELSKLVNLKQLYLIDSRIKTISSVSLSLIVMPSLKDLNLSGNQLAMVSLAKWDAPLLEKISLRNNQLQIVMMMPFNFPKLKHLDLTNNPLDCIWRRNLKQAMDERKVELWENAICTYSNQSAVAFINPSLIPMTPKVLQHFNQTVKLACQDGFLPEFHILPQYQVALFHSCQTIGITIDPAVSYKLREFAITGSNITALPKNLKLLTKLTNLHFGKTLIEHIDMDELTGLLHLNELKLYGNRIITLKSFTNSPIHMPKLEAFDVRNNQLSQLIFTSWNATLIGWMELGGNRLQTVLLLPDSFPKLRRIDLKDNPLDCH</sequence>
<reference evidence="5" key="2">
    <citation type="submission" date="2021-02" db="UniProtKB">
        <authorList>
            <consortium name="EnsemblMetazoa"/>
        </authorList>
    </citation>
    <scope>IDENTIFICATION</scope>
    <source>
        <strain evidence="5">JHB</strain>
    </source>
</reference>
<accession>B0XJD0</accession>
<evidence type="ECO:0000256" key="3">
    <source>
        <dbReference type="ARBA" id="ARBA00022737"/>
    </source>
</evidence>
<gene>
    <name evidence="5" type="primary">6053712</name>
    <name evidence="4" type="ORF">CpipJ_CPIJ019498</name>
</gene>
<keyword evidence="1" id="KW-0433">Leucine-rich repeat</keyword>
<dbReference type="SMART" id="SM00369">
    <property type="entry name" value="LRR_TYP"/>
    <property type="match status" value="5"/>
</dbReference>
<dbReference type="OrthoDB" id="7743379at2759"/>
<dbReference type="SUPFAM" id="SSF52058">
    <property type="entry name" value="L domain-like"/>
    <property type="match status" value="2"/>
</dbReference>
<dbReference type="EMBL" id="DS233485">
    <property type="protein sequence ID" value="EDS30218.1"/>
    <property type="molecule type" value="Genomic_DNA"/>
</dbReference>